<dbReference type="EMBL" id="BGPR01067101">
    <property type="protein sequence ID" value="GBO41430.1"/>
    <property type="molecule type" value="Genomic_DNA"/>
</dbReference>
<protein>
    <submittedName>
        <fullName evidence="1">Uncharacterized protein</fullName>
    </submittedName>
</protein>
<proteinExistence type="predicted"/>
<dbReference type="Proteomes" id="UP000499080">
    <property type="component" value="Unassembled WGS sequence"/>
</dbReference>
<evidence type="ECO:0000313" key="2">
    <source>
        <dbReference type="Proteomes" id="UP000499080"/>
    </source>
</evidence>
<accession>A0A4Y2WY36</accession>
<dbReference type="AlphaFoldDB" id="A0A4Y2WY36"/>
<keyword evidence="2" id="KW-1185">Reference proteome</keyword>
<comment type="caution">
    <text evidence="1">The sequence shown here is derived from an EMBL/GenBank/DDBJ whole genome shotgun (WGS) entry which is preliminary data.</text>
</comment>
<evidence type="ECO:0000313" key="1">
    <source>
        <dbReference type="EMBL" id="GBO41430.1"/>
    </source>
</evidence>
<sequence length="92" mass="9715">MEPIPDGAGAATYRSWTSASGSKRFQHAHNLPAPISPAPEYPAPSCKPKSCTCRWVNGKPAHSNIPGISESLALGSPSYLAGSWPRSRLIDA</sequence>
<reference evidence="1 2" key="1">
    <citation type="journal article" date="2019" name="Sci. Rep.">
        <title>Orb-weaving spider Araneus ventricosus genome elucidates the spidroin gene catalogue.</title>
        <authorList>
            <person name="Kono N."/>
            <person name="Nakamura H."/>
            <person name="Ohtoshi R."/>
            <person name="Moran D.A.P."/>
            <person name="Shinohara A."/>
            <person name="Yoshida Y."/>
            <person name="Fujiwara M."/>
            <person name="Mori M."/>
            <person name="Tomita M."/>
            <person name="Arakawa K."/>
        </authorList>
    </citation>
    <scope>NUCLEOTIDE SEQUENCE [LARGE SCALE GENOMIC DNA]</scope>
</reference>
<name>A0A4Y2WY36_ARAVE</name>
<organism evidence="1 2">
    <name type="scientific">Araneus ventricosus</name>
    <name type="common">Orbweaver spider</name>
    <name type="synonym">Epeira ventricosa</name>
    <dbReference type="NCBI Taxonomy" id="182803"/>
    <lineage>
        <taxon>Eukaryota</taxon>
        <taxon>Metazoa</taxon>
        <taxon>Ecdysozoa</taxon>
        <taxon>Arthropoda</taxon>
        <taxon>Chelicerata</taxon>
        <taxon>Arachnida</taxon>
        <taxon>Araneae</taxon>
        <taxon>Araneomorphae</taxon>
        <taxon>Entelegynae</taxon>
        <taxon>Araneoidea</taxon>
        <taxon>Araneidae</taxon>
        <taxon>Araneus</taxon>
    </lineage>
</organism>
<gene>
    <name evidence="1" type="ORF">AVEN_100969_1</name>
</gene>